<dbReference type="PANTHER" id="PTHR30348:SF14">
    <property type="entry name" value="BLR8050 PROTEIN"/>
    <property type="match status" value="1"/>
</dbReference>
<sequence>MRCGSAKGASGCRPSVLAVWQPSAGGGRPGAGRCSPRARVSPPPQPSPARGGGSRRALGAKVDLFGDGAPPTPKSVKPPAEAKKPRTKGIQPADANPTLIELAEHLHARYGERLRLGTSSWYFPGWAGFVWSAAAREASEQKVSREGLRAYALHPLLQSVSLDRAFYTPMTASDYARYANQVGPGFRFTSKCWRGITDPVIEGTPNPLFMDGHYAREQILQPFLDGAGVKAGVQVLQFSPGLPRRARLTPRSFAERLDALLATLASPIPVVVELRDAELLTPDYFAVLQRHGAEHCINVHPRSGVAVIEQARLIGRRPEPLVIRWMLHAGFEYEEARERYAPFEKLVDEDPATRRAVARLARRALDAGGTVYVIANNKAEGSAPLTLFKLAAEIAGEPESAAARSP</sequence>
<feature type="compositionally biased region" description="Low complexity" evidence="1">
    <location>
        <begin position="31"/>
        <end position="40"/>
    </location>
</feature>
<dbReference type="EMBL" id="RJVO01000001">
    <property type="protein sequence ID" value="ROH93714.1"/>
    <property type="molecule type" value="Genomic_DNA"/>
</dbReference>
<comment type="caution">
    <text evidence="2">The sequence shown here is derived from an EMBL/GenBank/DDBJ whole genome shotgun (WGS) entry which is preliminary data.</text>
</comment>
<name>A0A3N0VLW2_9GAMM</name>
<evidence type="ECO:0000313" key="2">
    <source>
        <dbReference type="EMBL" id="ROH93714.1"/>
    </source>
</evidence>
<dbReference type="SUPFAM" id="SSF117396">
    <property type="entry name" value="TM1631-like"/>
    <property type="match status" value="1"/>
</dbReference>
<protein>
    <submittedName>
        <fullName evidence="2">DUF72 domain-containing protein</fullName>
    </submittedName>
</protein>
<dbReference type="InterPro" id="IPR036520">
    <property type="entry name" value="UPF0759_sf"/>
</dbReference>
<dbReference type="PANTHER" id="PTHR30348">
    <property type="entry name" value="UNCHARACTERIZED PROTEIN YECE"/>
    <property type="match status" value="1"/>
</dbReference>
<dbReference type="Gene3D" id="3.20.20.410">
    <property type="entry name" value="Protein of unknown function UPF0759"/>
    <property type="match status" value="1"/>
</dbReference>
<evidence type="ECO:0000313" key="3">
    <source>
        <dbReference type="Proteomes" id="UP000282106"/>
    </source>
</evidence>
<reference evidence="2 3" key="1">
    <citation type="submission" date="2018-10" db="EMBL/GenBank/DDBJ databases">
        <authorList>
            <person name="Chen W.-M."/>
        </authorList>
    </citation>
    <scope>NUCLEOTIDE SEQUENCE [LARGE SCALE GENOMIC DNA]</scope>
    <source>
        <strain evidence="2 3">THS-13</strain>
    </source>
</reference>
<dbReference type="InParanoid" id="A0A3N0VLW2"/>
<evidence type="ECO:0000256" key="1">
    <source>
        <dbReference type="SAM" id="MobiDB-lite"/>
    </source>
</evidence>
<organism evidence="2 3">
    <name type="scientific">Stagnimonas aquatica</name>
    <dbReference type="NCBI Taxonomy" id="2689987"/>
    <lineage>
        <taxon>Bacteria</taxon>
        <taxon>Pseudomonadati</taxon>
        <taxon>Pseudomonadota</taxon>
        <taxon>Gammaproteobacteria</taxon>
        <taxon>Nevskiales</taxon>
        <taxon>Nevskiaceae</taxon>
        <taxon>Stagnimonas</taxon>
    </lineage>
</organism>
<keyword evidence="3" id="KW-1185">Reference proteome</keyword>
<dbReference type="AlphaFoldDB" id="A0A3N0VLW2"/>
<feature type="region of interest" description="Disordered" evidence="1">
    <location>
        <begin position="1"/>
        <end position="93"/>
    </location>
</feature>
<gene>
    <name evidence="2" type="ORF">ED208_04105</name>
</gene>
<proteinExistence type="predicted"/>
<dbReference type="Proteomes" id="UP000282106">
    <property type="component" value="Unassembled WGS sequence"/>
</dbReference>
<dbReference type="Pfam" id="PF01904">
    <property type="entry name" value="DUF72"/>
    <property type="match status" value="1"/>
</dbReference>
<accession>A0A3N0VLW2</accession>
<dbReference type="InterPro" id="IPR002763">
    <property type="entry name" value="DUF72"/>
</dbReference>